<feature type="transmembrane region" description="Helical" evidence="1">
    <location>
        <begin position="20"/>
        <end position="41"/>
    </location>
</feature>
<reference evidence="2" key="1">
    <citation type="journal article" date="2018" name="Genome Biol.">
        <title>SKESA: strategic k-mer extension for scrupulous assemblies.</title>
        <authorList>
            <person name="Souvorov A."/>
            <person name="Agarwala R."/>
            <person name="Lipman D.J."/>
        </authorList>
    </citation>
    <scope>NUCLEOTIDE SEQUENCE</scope>
    <source>
        <strain evidence="2">BCW_3452</strain>
    </source>
</reference>
<evidence type="ECO:0000313" key="2">
    <source>
        <dbReference type="EMBL" id="HAS8538500.1"/>
    </source>
</evidence>
<comment type="caution">
    <text evidence="2">The sequence shown here is derived from an EMBL/GenBank/DDBJ whole genome shotgun (WGS) entry which is preliminary data.</text>
</comment>
<feature type="transmembrane region" description="Helical" evidence="1">
    <location>
        <begin position="107"/>
        <end position="129"/>
    </location>
</feature>
<protein>
    <recommendedName>
        <fullName evidence="3">DUF1449 family protein</fullName>
    </recommendedName>
</protein>
<organism evidence="2">
    <name type="scientific">Vibrio vulnificus</name>
    <dbReference type="NCBI Taxonomy" id="672"/>
    <lineage>
        <taxon>Bacteria</taxon>
        <taxon>Pseudomonadati</taxon>
        <taxon>Pseudomonadota</taxon>
        <taxon>Gammaproteobacteria</taxon>
        <taxon>Vibrionales</taxon>
        <taxon>Vibrionaceae</taxon>
        <taxon>Vibrio</taxon>
    </lineage>
</organism>
<evidence type="ECO:0008006" key="3">
    <source>
        <dbReference type="Google" id="ProtNLM"/>
    </source>
</evidence>
<keyword evidence="1" id="KW-0812">Transmembrane</keyword>
<feature type="transmembrane region" description="Helical" evidence="1">
    <location>
        <begin position="73"/>
        <end position="101"/>
    </location>
</feature>
<keyword evidence="1" id="KW-0472">Membrane</keyword>
<evidence type="ECO:0000256" key="1">
    <source>
        <dbReference type="SAM" id="Phobius"/>
    </source>
</evidence>
<proteinExistence type="predicted"/>
<name>A0A8H9MZB7_VIBVL</name>
<dbReference type="Proteomes" id="UP000863257">
    <property type="component" value="Unassembled WGS sequence"/>
</dbReference>
<dbReference type="AlphaFoldDB" id="A0A8H9MZB7"/>
<dbReference type="EMBL" id="DACRBY010000001">
    <property type="protein sequence ID" value="HAS8538500.1"/>
    <property type="molecule type" value="Genomic_DNA"/>
</dbReference>
<reference evidence="2" key="2">
    <citation type="submission" date="2019-01" db="EMBL/GenBank/DDBJ databases">
        <authorList>
            <consortium name="NCBI Pathogen Detection Project"/>
        </authorList>
    </citation>
    <scope>NUCLEOTIDE SEQUENCE</scope>
    <source>
        <strain evidence="2">BCW_3452</strain>
    </source>
</reference>
<gene>
    <name evidence="2" type="ORF">I7730_01640</name>
</gene>
<sequence>MFENFLITTSKLFMMAPNHIFGVPFLFILAVLVISALFQIIGALDIDIDTNGDADLGFLANTYVTSGVSKVPLLFALCFVSLAANAILLIFYWVIVAIPFIKDEWCVNLSYAVAPFVLYISLYIVGAMIKPFEKYFTRGQSIEKPITIIGATGSCAVCITKESAPIVQFYIGDIGLNRAAVPLNDKPIEAGTKVEVVRENEDGSVIVKASTKK</sequence>
<keyword evidence="1" id="KW-1133">Transmembrane helix</keyword>
<accession>A0A8H9MZB7</accession>